<protein>
    <submittedName>
        <fullName evidence="2">Uncharacterized protein</fullName>
    </submittedName>
</protein>
<feature type="transmembrane region" description="Helical" evidence="1">
    <location>
        <begin position="6"/>
        <end position="22"/>
    </location>
</feature>
<accession>A0A1A9B6W6</accession>
<name>A0A1A9B6W6_9ACTN</name>
<keyword evidence="1" id="KW-0472">Membrane</keyword>
<gene>
    <name evidence="2" type="ORF">GA0070622_1615</name>
</gene>
<sequence length="40" mass="4345">MFTHALIDVAAAPAAWGLLLVARPRVRRPALAGRDAHRRA</sequence>
<dbReference type="AlphaFoldDB" id="A0A1A9B6W6"/>
<reference evidence="3" key="1">
    <citation type="submission" date="2016-06" db="EMBL/GenBank/DDBJ databases">
        <authorList>
            <person name="Varghese N."/>
            <person name="Submissions Spin"/>
        </authorList>
    </citation>
    <scope>NUCLEOTIDE SEQUENCE [LARGE SCALE GENOMIC DNA]</scope>
    <source>
        <strain evidence="3">DSM 45794</strain>
    </source>
</reference>
<evidence type="ECO:0000256" key="1">
    <source>
        <dbReference type="SAM" id="Phobius"/>
    </source>
</evidence>
<organism evidence="2 3">
    <name type="scientific">Micromonospora sediminicola</name>
    <dbReference type="NCBI Taxonomy" id="946078"/>
    <lineage>
        <taxon>Bacteria</taxon>
        <taxon>Bacillati</taxon>
        <taxon>Actinomycetota</taxon>
        <taxon>Actinomycetes</taxon>
        <taxon>Micromonosporales</taxon>
        <taxon>Micromonosporaceae</taxon>
        <taxon>Micromonospora</taxon>
    </lineage>
</organism>
<dbReference type="Proteomes" id="UP000199558">
    <property type="component" value="Unassembled WGS sequence"/>
</dbReference>
<dbReference type="EMBL" id="FLRH01000003">
    <property type="protein sequence ID" value="SBT64637.1"/>
    <property type="molecule type" value="Genomic_DNA"/>
</dbReference>
<dbReference type="STRING" id="946078.GA0070622_1615"/>
<evidence type="ECO:0000313" key="2">
    <source>
        <dbReference type="EMBL" id="SBT64637.1"/>
    </source>
</evidence>
<keyword evidence="3" id="KW-1185">Reference proteome</keyword>
<keyword evidence="1" id="KW-1133">Transmembrane helix</keyword>
<proteinExistence type="predicted"/>
<dbReference type="RefSeq" id="WP_255292749.1">
    <property type="nucleotide sequence ID" value="NZ_FLRH01000003.1"/>
</dbReference>
<evidence type="ECO:0000313" key="3">
    <source>
        <dbReference type="Proteomes" id="UP000199558"/>
    </source>
</evidence>
<keyword evidence="1" id="KW-0812">Transmembrane</keyword>